<protein>
    <submittedName>
        <fullName evidence="2">Uncharacterized protein</fullName>
    </submittedName>
</protein>
<feature type="signal peptide" evidence="1">
    <location>
        <begin position="1"/>
        <end position="19"/>
    </location>
</feature>
<accession>A0ABV3XQ23</accession>
<comment type="caution">
    <text evidence="2">The sequence shown here is derived from an EMBL/GenBank/DDBJ whole genome shotgun (WGS) entry which is preliminary data.</text>
</comment>
<evidence type="ECO:0000313" key="3">
    <source>
        <dbReference type="Proteomes" id="UP001560019"/>
    </source>
</evidence>
<keyword evidence="1" id="KW-0732">Signal</keyword>
<evidence type="ECO:0000256" key="1">
    <source>
        <dbReference type="SAM" id="SignalP"/>
    </source>
</evidence>
<dbReference type="EMBL" id="JBEHHI010000001">
    <property type="protein sequence ID" value="MEX5727428.1"/>
    <property type="molecule type" value="Genomic_DNA"/>
</dbReference>
<name>A0ABV3XQ23_9RHOB</name>
<dbReference type="Proteomes" id="UP001560019">
    <property type="component" value="Unassembled WGS sequence"/>
</dbReference>
<dbReference type="RefSeq" id="WP_125407513.1">
    <property type="nucleotide sequence ID" value="NZ_JBEHHI010000001.1"/>
</dbReference>
<proteinExistence type="predicted"/>
<gene>
    <name evidence="2" type="ORF">Ga0609869_000781</name>
</gene>
<reference evidence="2 3" key="1">
    <citation type="submission" date="2024-06" db="EMBL/GenBank/DDBJ databases">
        <title>Genome of Rhodovulum iodosum, a marine photoferrotroph.</title>
        <authorList>
            <person name="Bianchini G."/>
            <person name="Nikeleit V."/>
            <person name="Kappler A."/>
            <person name="Bryce C."/>
            <person name="Sanchez-Baracaldo P."/>
        </authorList>
    </citation>
    <scope>NUCLEOTIDE SEQUENCE [LARGE SCALE GENOMIC DNA]</scope>
    <source>
        <strain evidence="2 3">UT/N1</strain>
    </source>
</reference>
<keyword evidence="3" id="KW-1185">Reference proteome</keyword>
<sequence length="119" mass="13202">MPRLIPLLPCLFAALPLWAEPAEIVAATAEPTRDTWRFSVTLRHPDTGWEHYADGWEVLAPDGTRIGLRKLLHPHVDEQPFTRSLTGVAVPAGATRITIRARCSRDGWTGTPVTLDLKN</sequence>
<evidence type="ECO:0000313" key="2">
    <source>
        <dbReference type="EMBL" id="MEX5727428.1"/>
    </source>
</evidence>
<feature type="chain" id="PRO_5045650896" evidence="1">
    <location>
        <begin position="20"/>
        <end position="119"/>
    </location>
</feature>
<organism evidence="2 3">
    <name type="scientific">Rhodovulum iodosum</name>
    <dbReference type="NCBI Taxonomy" id="68291"/>
    <lineage>
        <taxon>Bacteria</taxon>
        <taxon>Pseudomonadati</taxon>
        <taxon>Pseudomonadota</taxon>
        <taxon>Alphaproteobacteria</taxon>
        <taxon>Rhodobacterales</taxon>
        <taxon>Paracoccaceae</taxon>
        <taxon>Rhodovulum</taxon>
    </lineage>
</organism>